<feature type="compositionally biased region" description="Low complexity" evidence="1">
    <location>
        <begin position="784"/>
        <end position="795"/>
    </location>
</feature>
<dbReference type="Proteomes" id="UP000283269">
    <property type="component" value="Unassembled WGS sequence"/>
</dbReference>
<evidence type="ECO:0000256" key="1">
    <source>
        <dbReference type="SAM" id="MobiDB-lite"/>
    </source>
</evidence>
<dbReference type="STRING" id="93625.A0A409WI12"/>
<feature type="region of interest" description="Disordered" evidence="1">
    <location>
        <begin position="481"/>
        <end position="864"/>
    </location>
</feature>
<feature type="compositionally biased region" description="Low complexity" evidence="1">
    <location>
        <begin position="727"/>
        <end position="751"/>
    </location>
</feature>
<feature type="compositionally biased region" description="Pro residues" evidence="1">
    <location>
        <begin position="504"/>
        <end position="516"/>
    </location>
</feature>
<proteinExistence type="predicted"/>
<feature type="compositionally biased region" description="Polar residues" evidence="1">
    <location>
        <begin position="993"/>
        <end position="1006"/>
    </location>
</feature>
<dbReference type="InParanoid" id="A0A409WI12"/>
<feature type="region of interest" description="Disordered" evidence="1">
    <location>
        <begin position="936"/>
        <end position="1174"/>
    </location>
</feature>
<accession>A0A409WI12</accession>
<feature type="compositionally biased region" description="Low complexity" evidence="1">
    <location>
        <begin position="88"/>
        <end position="109"/>
    </location>
</feature>
<evidence type="ECO:0000313" key="2">
    <source>
        <dbReference type="EMBL" id="PPQ78147.1"/>
    </source>
</evidence>
<sequence>MASSSSSEEYPARRPNRLARHDSSFLGTIKHIVTAPLTWFANQDDDDTPGDWGKRRRVPPSASPPADEEIISHRSKRMRIHSPPQAQAPPRRSSVVPRASSAVLPSSRATLSPRRQPPIARTMSIDPPRRDPSFNFAHDPNDDMDMIVDRNSRPPSPRPSFRMRASLTPQPQQPPARYISEPPPLNNLVSNPTFLRPPPSSSHEPSPAPTLGSIVESVRATKSPTRHQHSSLKFSSTTPEDNENKDAPAERALHLLDVYKTPLLPTRMRSSNLPASITATKTPDMFKSRRSANLVLMQDDRDRNGRRVSGSGKSPLVNETKPYAGEGGMKKLLARRKQEEEEEENDLKERDDEESTPRAREPSPSPAVPTLIPPIPSGSDWFSTAVTDSGPASGSSLRVGRAKTSRNHIQRPSKTRFSAVYDEEADDAIDDEGQKERQMLEEAAKKVPVFQIPAGFSFAKAVLSVQPADLENAKEPPITSLPFSFSKQAPAQAPPTASTLLEVPPAPVPARVPTPEPEAAKPAPTPAPVSGSGIPNFFASSSVLTKAKETPPPAPIPTLSFTSNTPQSSLFSFGPGPLTKNEPVKDAENPFWDGEKKKIAEEPQRSLFDGFEKSSDTKPVHSVPGSIFGTSASAFPSLPKPTAEAPSTLPFSFSEPATAAQGTAPSSLFGSNSAPESLKSAFLFGAPSEVKPQTETPTPKPLFDAADTPSVFGEASKPATSLFGDHPNSASVAPADPASSSPSFSFGSAQSTTMSATPVPAPQSSFFGAAADAKPSVQAPKPIFGGSNSNGFSFGQSAAQEKEKETKAPFSFGAPADTPSTVESKPASTSMFSFSQPPAPLSAAAPVPTANPPQPIGFSFSGGGSASADVSNKSLFMFGQPSSTTPADRPVTPPKSNDVEFRMEESPTRDLQQVNGNKIAATLNGAFSFGTSGSSRPLFGGIQNPTPSTSAPSSFGGFGSSSSNPFGAKESTNPFGVKDNKAEEPKGFGGFGQNNAAPAITTSFSFGQPKPAEEVQRPSSGGGFSFGATSPAAATTQAFAFGSPVNTNPFGQPNTASAPSSPSTFNQPSPFAFGAPAPASTSNGAFSFGSQPASPAGGASLSLPQSSGGFGGGGFGQPQQPSSPFSAPIALAPSTSGGAPGGSLFTIGAAPAAAPAGGTRQIKKLPTRRAASKR</sequence>
<feature type="compositionally biased region" description="Polar residues" evidence="1">
    <location>
        <begin position="752"/>
        <end position="766"/>
    </location>
</feature>
<feature type="compositionally biased region" description="Polar residues" evidence="1">
    <location>
        <begin position="1044"/>
        <end position="1054"/>
    </location>
</feature>
<organism evidence="2 3">
    <name type="scientific">Psilocybe cyanescens</name>
    <dbReference type="NCBI Taxonomy" id="93625"/>
    <lineage>
        <taxon>Eukaryota</taxon>
        <taxon>Fungi</taxon>
        <taxon>Dikarya</taxon>
        <taxon>Basidiomycota</taxon>
        <taxon>Agaricomycotina</taxon>
        <taxon>Agaricomycetes</taxon>
        <taxon>Agaricomycetidae</taxon>
        <taxon>Agaricales</taxon>
        <taxon>Agaricineae</taxon>
        <taxon>Strophariaceae</taxon>
        <taxon>Psilocybe</taxon>
    </lineage>
</organism>
<feature type="compositionally biased region" description="Polar residues" evidence="1">
    <location>
        <begin position="380"/>
        <end position="396"/>
    </location>
</feature>
<gene>
    <name evidence="2" type="ORF">CVT25_015480</name>
</gene>
<dbReference type="OrthoDB" id="3230904at2759"/>
<feature type="compositionally biased region" description="Low complexity" evidence="1">
    <location>
        <begin position="1117"/>
        <end position="1158"/>
    </location>
</feature>
<feature type="compositionally biased region" description="Basic and acidic residues" evidence="1">
    <location>
        <begin position="582"/>
        <end position="619"/>
    </location>
</feature>
<feature type="region of interest" description="Disordered" evidence="1">
    <location>
        <begin position="295"/>
        <end position="424"/>
    </location>
</feature>
<keyword evidence="3" id="KW-1185">Reference proteome</keyword>
<feature type="compositionally biased region" description="Pro residues" evidence="1">
    <location>
        <begin position="363"/>
        <end position="376"/>
    </location>
</feature>
<feature type="compositionally biased region" description="Low complexity" evidence="1">
    <location>
        <begin position="1026"/>
        <end position="1036"/>
    </location>
</feature>
<feature type="compositionally biased region" description="Polar residues" evidence="1">
    <location>
        <begin position="876"/>
        <end position="886"/>
    </location>
</feature>
<name>A0A409WI12_PSICY</name>
<feature type="region of interest" description="Disordered" evidence="1">
    <location>
        <begin position="1"/>
        <end position="245"/>
    </location>
</feature>
<dbReference type="EMBL" id="NHYD01003425">
    <property type="protein sequence ID" value="PPQ78147.1"/>
    <property type="molecule type" value="Genomic_DNA"/>
</dbReference>
<reference evidence="2 3" key="1">
    <citation type="journal article" date="2018" name="Evol. Lett.">
        <title>Horizontal gene cluster transfer increased hallucinogenic mushroom diversity.</title>
        <authorList>
            <person name="Reynolds H.T."/>
            <person name="Vijayakumar V."/>
            <person name="Gluck-Thaler E."/>
            <person name="Korotkin H.B."/>
            <person name="Matheny P.B."/>
            <person name="Slot J.C."/>
        </authorList>
    </citation>
    <scope>NUCLEOTIDE SEQUENCE [LARGE SCALE GENOMIC DNA]</scope>
    <source>
        <strain evidence="2 3">2631</strain>
    </source>
</reference>
<feature type="compositionally biased region" description="Basic and acidic residues" evidence="1">
    <location>
        <begin position="347"/>
        <end position="361"/>
    </location>
</feature>
<feature type="compositionally biased region" description="Low complexity" evidence="1">
    <location>
        <begin position="1055"/>
        <end position="1080"/>
    </location>
</feature>
<feature type="compositionally biased region" description="Polar residues" evidence="1">
    <location>
        <begin position="660"/>
        <end position="675"/>
    </location>
</feature>
<feature type="compositionally biased region" description="Basic residues" evidence="1">
    <location>
        <begin position="400"/>
        <end position="414"/>
    </location>
</feature>
<feature type="region of interest" description="Disordered" evidence="1">
    <location>
        <begin position="876"/>
        <end position="914"/>
    </location>
</feature>
<feature type="compositionally biased region" description="Polar residues" evidence="1">
    <location>
        <begin position="818"/>
        <end position="836"/>
    </location>
</feature>
<feature type="compositionally biased region" description="Basic residues" evidence="1">
    <location>
        <begin position="1161"/>
        <end position="1174"/>
    </location>
</feature>
<protein>
    <submittedName>
        <fullName evidence="2">Uncharacterized protein</fullName>
    </submittedName>
</protein>
<evidence type="ECO:0000313" key="3">
    <source>
        <dbReference type="Proteomes" id="UP000283269"/>
    </source>
</evidence>
<dbReference type="AlphaFoldDB" id="A0A409WI12"/>
<feature type="compositionally biased region" description="Basic and acidic residues" evidence="1">
    <location>
        <begin position="897"/>
        <end position="908"/>
    </location>
</feature>
<comment type="caution">
    <text evidence="2">The sequence shown here is derived from an EMBL/GenBank/DDBJ whole genome shotgun (WGS) entry which is preliminary data.</text>
</comment>
<feature type="compositionally biased region" description="Low complexity" evidence="1">
    <location>
        <begin position="944"/>
        <end position="968"/>
    </location>
</feature>
<feature type="compositionally biased region" description="Polar residues" evidence="1">
    <location>
        <begin position="1081"/>
        <end position="1093"/>
    </location>
</feature>
<feature type="compositionally biased region" description="Polar residues" evidence="1">
    <location>
        <begin position="559"/>
        <end position="571"/>
    </location>
</feature>